<evidence type="ECO:0000313" key="2">
    <source>
        <dbReference type="Proteomes" id="UP001341840"/>
    </source>
</evidence>
<dbReference type="EMBL" id="JASCZI010030898">
    <property type="protein sequence ID" value="MED6125256.1"/>
    <property type="molecule type" value="Genomic_DNA"/>
</dbReference>
<name>A0ABU6RMG5_9FABA</name>
<organism evidence="1 2">
    <name type="scientific">Stylosanthes scabra</name>
    <dbReference type="NCBI Taxonomy" id="79078"/>
    <lineage>
        <taxon>Eukaryota</taxon>
        <taxon>Viridiplantae</taxon>
        <taxon>Streptophyta</taxon>
        <taxon>Embryophyta</taxon>
        <taxon>Tracheophyta</taxon>
        <taxon>Spermatophyta</taxon>
        <taxon>Magnoliopsida</taxon>
        <taxon>eudicotyledons</taxon>
        <taxon>Gunneridae</taxon>
        <taxon>Pentapetalae</taxon>
        <taxon>rosids</taxon>
        <taxon>fabids</taxon>
        <taxon>Fabales</taxon>
        <taxon>Fabaceae</taxon>
        <taxon>Papilionoideae</taxon>
        <taxon>50 kb inversion clade</taxon>
        <taxon>dalbergioids sensu lato</taxon>
        <taxon>Dalbergieae</taxon>
        <taxon>Pterocarpus clade</taxon>
        <taxon>Stylosanthes</taxon>
    </lineage>
</organism>
<proteinExistence type="predicted"/>
<comment type="caution">
    <text evidence="1">The sequence shown here is derived from an EMBL/GenBank/DDBJ whole genome shotgun (WGS) entry which is preliminary data.</text>
</comment>
<accession>A0ABU6RMG5</accession>
<gene>
    <name evidence="1" type="ORF">PIB30_066916</name>
</gene>
<protein>
    <submittedName>
        <fullName evidence="1">Uncharacterized protein</fullName>
    </submittedName>
</protein>
<evidence type="ECO:0000313" key="1">
    <source>
        <dbReference type="EMBL" id="MED6125256.1"/>
    </source>
</evidence>
<dbReference type="Proteomes" id="UP001341840">
    <property type="component" value="Unassembled WGS sequence"/>
</dbReference>
<sequence length="66" mass="7877">MNEMQEECQGFGSTLHIHVVDKDYIKMLIKYLWLLKNGCRIEGARKNQRESLPRTCNKGRSKCWKY</sequence>
<keyword evidence="2" id="KW-1185">Reference proteome</keyword>
<reference evidence="1 2" key="1">
    <citation type="journal article" date="2023" name="Plants (Basel)">
        <title>Bridging the Gap: Combining Genomics and Transcriptomics Approaches to Understand Stylosanthes scabra, an Orphan Legume from the Brazilian Caatinga.</title>
        <authorList>
            <person name="Ferreira-Neto J.R.C."/>
            <person name="da Silva M.D."/>
            <person name="Binneck E."/>
            <person name="de Melo N.F."/>
            <person name="da Silva R.H."/>
            <person name="de Melo A.L.T.M."/>
            <person name="Pandolfi V."/>
            <person name="Bustamante F.O."/>
            <person name="Brasileiro-Vidal A.C."/>
            <person name="Benko-Iseppon A.M."/>
        </authorList>
    </citation>
    <scope>NUCLEOTIDE SEQUENCE [LARGE SCALE GENOMIC DNA]</scope>
    <source>
        <tissue evidence="1">Leaves</tissue>
    </source>
</reference>